<evidence type="ECO:0000313" key="6">
    <source>
        <dbReference type="Proteomes" id="UP001139347"/>
    </source>
</evidence>
<dbReference type="RefSeq" id="WP_244725410.1">
    <property type="nucleotide sequence ID" value="NZ_JALIRP010000004.1"/>
</dbReference>
<dbReference type="SUPFAM" id="SSF46785">
    <property type="entry name" value="Winged helix' DNA-binding domain"/>
    <property type="match status" value="1"/>
</dbReference>
<accession>A0A9X1WPD9</accession>
<dbReference type="SMART" id="SM00420">
    <property type="entry name" value="HTH_DEOR"/>
    <property type="match status" value="1"/>
</dbReference>
<dbReference type="AlphaFoldDB" id="A0A9X1WPD9"/>
<dbReference type="PROSITE" id="PS00894">
    <property type="entry name" value="HTH_DEOR_1"/>
    <property type="match status" value="1"/>
</dbReference>
<protein>
    <submittedName>
        <fullName evidence="5">DeoR/GlpR family DNA-binding transcription regulator</fullName>
    </submittedName>
</protein>
<dbReference type="InterPro" id="IPR036390">
    <property type="entry name" value="WH_DNA-bd_sf"/>
</dbReference>
<dbReference type="SUPFAM" id="SSF100950">
    <property type="entry name" value="NagB/RpiA/CoA transferase-like"/>
    <property type="match status" value="1"/>
</dbReference>
<feature type="domain" description="HTH deoR-type" evidence="4">
    <location>
        <begin position="5"/>
        <end position="60"/>
    </location>
</feature>
<dbReference type="SMART" id="SM01134">
    <property type="entry name" value="DeoRC"/>
    <property type="match status" value="1"/>
</dbReference>
<dbReference type="InterPro" id="IPR050313">
    <property type="entry name" value="Carb_Metab_HTH_regulators"/>
</dbReference>
<dbReference type="Pfam" id="PF00455">
    <property type="entry name" value="DeoRC"/>
    <property type="match status" value="1"/>
</dbReference>
<keyword evidence="1" id="KW-0805">Transcription regulation</keyword>
<evidence type="ECO:0000259" key="4">
    <source>
        <dbReference type="PROSITE" id="PS51000"/>
    </source>
</evidence>
<organism evidence="5 6">
    <name type="scientific">Paenibacillus mangrovi</name>
    <dbReference type="NCBI Taxonomy" id="2931978"/>
    <lineage>
        <taxon>Bacteria</taxon>
        <taxon>Bacillati</taxon>
        <taxon>Bacillota</taxon>
        <taxon>Bacilli</taxon>
        <taxon>Bacillales</taxon>
        <taxon>Paenibacillaceae</taxon>
        <taxon>Paenibacillus</taxon>
    </lineage>
</organism>
<proteinExistence type="predicted"/>
<name>A0A9X1WPD9_9BACL</name>
<evidence type="ECO:0000256" key="1">
    <source>
        <dbReference type="ARBA" id="ARBA00023015"/>
    </source>
</evidence>
<dbReference type="InterPro" id="IPR014036">
    <property type="entry name" value="DeoR-like_C"/>
</dbReference>
<dbReference type="InterPro" id="IPR001034">
    <property type="entry name" value="DeoR_HTH"/>
</dbReference>
<dbReference type="PANTHER" id="PTHR30363">
    <property type="entry name" value="HTH-TYPE TRANSCRIPTIONAL REGULATOR SRLR-RELATED"/>
    <property type="match status" value="1"/>
</dbReference>
<dbReference type="PANTHER" id="PTHR30363:SF44">
    <property type="entry name" value="AGA OPERON TRANSCRIPTIONAL REPRESSOR-RELATED"/>
    <property type="match status" value="1"/>
</dbReference>
<reference evidence="5" key="1">
    <citation type="submission" date="2022-04" db="EMBL/GenBank/DDBJ databases">
        <title>Paenibacillus mangrovi sp. nov., a novel endophytic bacterium isolated from bark of Kandelia candel.</title>
        <authorList>
            <person name="Tuo L."/>
        </authorList>
    </citation>
    <scope>NUCLEOTIDE SEQUENCE</scope>
    <source>
        <strain evidence="5">KQZ6P-2</strain>
    </source>
</reference>
<evidence type="ECO:0000256" key="2">
    <source>
        <dbReference type="ARBA" id="ARBA00023125"/>
    </source>
</evidence>
<gene>
    <name evidence="5" type="ORF">MUG84_12875</name>
</gene>
<dbReference type="InterPro" id="IPR018356">
    <property type="entry name" value="Tscrpt_reg_HTH_DeoR_CS"/>
</dbReference>
<evidence type="ECO:0000256" key="3">
    <source>
        <dbReference type="ARBA" id="ARBA00023163"/>
    </source>
</evidence>
<dbReference type="GO" id="GO:0003700">
    <property type="term" value="F:DNA-binding transcription factor activity"/>
    <property type="evidence" value="ECO:0007669"/>
    <property type="project" value="InterPro"/>
</dbReference>
<dbReference type="Gene3D" id="3.40.50.1360">
    <property type="match status" value="1"/>
</dbReference>
<keyword evidence="3" id="KW-0804">Transcription</keyword>
<dbReference type="Pfam" id="PF08220">
    <property type="entry name" value="HTH_DeoR"/>
    <property type="match status" value="1"/>
</dbReference>
<keyword evidence="6" id="KW-1185">Reference proteome</keyword>
<dbReference type="PROSITE" id="PS51000">
    <property type="entry name" value="HTH_DEOR_2"/>
    <property type="match status" value="1"/>
</dbReference>
<dbReference type="GO" id="GO:0003677">
    <property type="term" value="F:DNA binding"/>
    <property type="evidence" value="ECO:0007669"/>
    <property type="project" value="UniProtKB-KW"/>
</dbReference>
<dbReference type="InterPro" id="IPR036388">
    <property type="entry name" value="WH-like_DNA-bd_sf"/>
</dbReference>
<comment type="caution">
    <text evidence="5">The sequence shown here is derived from an EMBL/GenBank/DDBJ whole genome shotgun (WGS) entry which is preliminary data.</text>
</comment>
<evidence type="ECO:0000313" key="5">
    <source>
        <dbReference type="EMBL" id="MCJ8012624.1"/>
    </source>
</evidence>
<dbReference type="InterPro" id="IPR037171">
    <property type="entry name" value="NagB/RpiA_transferase-like"/>
</dbReference>
<keyword evidence="2 5" id="KW-0238">DNA-binding</keyword>
<dbReference type="EMBL" id="JALIRP010000004">
    <property type="protein sequence ID" value="MCJ8012624.1"/>
    <property type="molecule type" value="Genomic_DNA"/>
</dbReference>
<dbReference type="Proteomes" id="UP001139347">
    <property type="component" value="Unassembled WGS sequence"/>
</dbReference>
<dbReference type="PRINTS" id="PR00037">
    <property type="entry name" value="HTHLACR"/>
</dbReference>
<sequence>MSVLSVERKTEILDRLHAYGKVNAAELARLFNVSMETIRRDLDVLEKEGHLKRVHGGAVKVNFQLGEPPFVQRRQVRQDEKKKVAQRAAQLVNDGDTIVMGGGTTILEMAYCIRGVNKVTILTNSLPTANVLLDSMNQGLFHGKVILLGGELNEEQYSSRGTLCEKMLDLFCVNKAFISPGGISLSGATEYTLEESSFSAKMIQVAKETIILVDHSKIGVEALCKFSQLEQIHAIVCDQEEPASWKSYLENIDWIIVDETAAV</sequence>
<dbReference type="Gene3D" id="1.10.10.10">
    <property type="entry name" value="Winged helix-like DNA-binding domain superfamily/Winged helix DNA-binding domain"/>
    <property type="match status" value="1"/>
</dbReference>